<name>A0ABU0HBW5_9HYPH</name>
<evidence type="ECO:0000256" key="2">
    <source>
        <dbReference type="ARBA" id="ARBA00023125"/>
    </source>
</evidence>
<keyword evidence="2" id="KW-0238">DNA-binding</keyword>
<evidence type="ECO:0000259" key="4">
    <source>
        <dbReference type="PROSITE" id="PS01124"/>
    </source>
</evidence>
<sequence>MQFSTLPIRADIAPFVSAVWHCVDLSGALVGEALRVTPHTGTVLCVHLGEPVETEFEDRRPLASLNGIQDRIRLFRPAGATRTLLILLTPRGAASLFPSIGTEIAGNGIDLGGLLGDGEIERLRRHAAAAPDEVALGEAVFAWLRRRLERMPTLRAIDGLALAAERLTLDGASVADAARSVDLSVRQLERVFAEHLGLSPKRFQRVHRLQRSLYAVLSGEGDPIDGYADQAHQIRNWRSYLGLTPGEVGRRGVSSAGAQFLDSGLPSSVAVAHYL</sequence>
<dbReference type="InterPro" id="IPR018060">
    <property type="entry name" value="HTH_AraC"/>
</dbReference>
<accession>A0ABU0HBW5</accession>
<dbReference type="PANTHER" id="PTHR46796">
    <property type="entry name" value="HTH-TYPE TRANSCRIPTIONAL ACTIVATOR RHAS-RELATED"/>
    <property type="match status" value="1"/>
</dbReference>
<keyword evidence="1" id="KW-0805">Transcription regulation</keyword>
<proteinExistence type="predicted"/>
<dbReference type="RefSeq" id="WP_266350693.1">
    <property type="nucleotide sequence ID" value="NZ_JAPKNG010000006.1"/>
</dbReference>
<evidence type="ECO:0000256" key="3">
    <source>
        <dbReference type="ARBA" id="ARBA00023163"/>
    </source>
</evidence>
<dbReference type="PROSITE" id="PS01124">
    <property type="entry name" value="HTH_ARAC_FAMILY_2"/>
    <property type="match status" value="1"/>
</dbReference>
<comment type="caution">
    <text evidence="5">The sequence shown here is derived from an EMBL/GenBank/DDBJ whole genome shotgun (WGS) entry which is preliminary data.</text>
</comment>
<organism evidence="5 6">
    <name type="scientific">Kaistia dalseonensis</name>
    <dbReference type="NCBI Taxonomy" id="410840"/>
    <lineage>
        <taxon>Bacteria</taxon>
        <taxon>Pseudomonadati</taxon>
        <taxon>Pseudomonadota</taxon>
        <taxon>Alphaproteobacteria</taxon>
        <taxon>Hyphomicrobiales</taxon>
        <taxon>Kaistiaceae</taxon>
        <taxon>Kaistia</taxon>
    </lineage>
</organism>
<evidence type="ECO:0000313" key="5">
    <source>
        <dbReference type="EMBL" id="MDQ0439809.1"/>
    </source>
</evidence>
<reference evidence="5 6" key="1">
    <citation type="submission" date="2023-07" db="EMBL/GenBank/DDBJ databases">
        <title>Genomic Encyclopedia of Type Strains, Phase IV (KMG-IV): sequencing the most valuable type-strain genomes for metagenomic binning, comparative biology and taxonomic classification.</title>
        <authorList>
            <person name="Goeker M."/>
        </authorList>
    </citation>
    <scope>NUCLEOTIDE SEQUENCE [LARGE SCALE GENOMIC DNA]</scope>
    <source>
        <strain evidence="5 6">B6-8</strain>
    </source>
</reference>
<evidence type="ECO:0000256" key="1">
    <source>
        <dbReference type="ARBA" id="ARBA00023015"/>
    </source>
</evidence>
<keyword evidence="6" id="KW-1185">Reference proteome</keyword>
<dbReference type="Pfam" id="PF12833">
    <property type="entry name" value="HTH_18"/>
    <property type="match status" value="1"/>
</dbReference>
<keyword evidence="3" id="KW-0804">Transcription</keyword>
<dbReference type="EMBL" id="JAUSVO010000006">
    <property type="protein sequence ID" value="MDQ0439809.1"/>
    <property type="molecule type" value="Genomic_DNA"/>
</dbReference>
<dbReference type="InterPro" id="IPR050204">
    <property type="entry name" value="AraC_XylS_family_regulators"/>
</dbReference>
<protein>
    <submittedName>
        <fullName evidence="5">AraC-like DNA-binding protein</fullName>
    </submittedName>
</protein>
<dbReference type="Proteomes" id="UP001241603">
    <property type="component" value="Unassembled WGS sequence"/>
</dbReference>
<dbReference type="Gene3D" id="1.10.10.60">
    <property type="entry name" value="Homeodomain-like"/>
    <property type="match status" value="1"/>
</dbReference>
<evidence type="ECO:0000313" key="6">
    <source>
        <dbReference type="Proteomes" id="UP001241603"/>
    </source>
</evidence>
<feature type="domain" description="HTH araC/xylS-type" evidence="4">
    <location>
        <begin position="138"/>
        <end position="251"/>
    </location>
</feature>
<gene>
    <name evidence="5" type="ORF">QO014_004215</name>
</gene>
<dbReference type="SMART" id="SM00342">
    <property type="entry name" value="HTH_ARAC"/>
    <property type="match status" value="1"/>
</dbReference>